<dbReference type="EMBL" id="JH767574">
    <property type="protein sequence ID" value="EON65449.1"/>
    <property type="molecule type" value="Genomic_DNA"/>
</dbReference>
<reference evidence="2" key="1">
    <citation type="submission" date="2012-06" db="EMBL/GenBank/DDBJ databases">
        <title>The genome sequence of Coniosporium apollinis CBS 100218.</title>
        <authorList>
            <consortium name="The Broad Institute Genome Sequencing Platform"/>
            <person name="Cuomo C."/>
            <person name="Gorbushina A."/>
            <person name="Noack S."/>
            <person name="Walker B."/>
            <person name="Young S.K."/>
            <person name="Zeng Q."/>
            <person name="Gargeya S."/>
            <person name="Fitzgerald M."/>
            <person name="Haas B."/>
            <person name="Abouelleil A."/>
            <person name="Alvarado L."/>
            <person name="Arachchi H.M."/>
            <person name="Berlin A.M."/>
            <person name="Chapman S.B."/>
            <person name="Goldberg J."/>
            <person name="Griggs A."/>
            <person name="Gujja S."/>
            <person name="Hansen M."/>
            <person name="Howarth C."/>
            <person name="Imamovic A."/>
            <person name="Larimer J."/>
            <person name="McCowan C."/>
            <person name="Montmayeur A."/>
            <person name="Murphy C."/>
            <person name="Neiman D."/>
            <person name="Pearson M."/>
            <person name="Priest M."/>
            <person name="Roberts A."/>
            <person name="Saif S."/>
            <person name="Shea T."/>
            <person name="Sisk P."/>
            <person name="Sykes S."/>
            <person name="Wortman J."/>
            <person name="Nusbaum C."/>
            <person name="Birren B."/>
        </authorList>
    </citation>
    <scope>NUCLEOTIDE SEQUENCE [LARGE SCALE GENOMIC DNA]</scope>
    <source>
        <strain evidence="2">CBS 100218</strain>
    </source>
</reference>
<gene>
    <name evidence="1" type="ORF">W97_04687</name>
</gene>
<dbReference type="AlphaFoldDB" id="R7YUG3"/>
<dbReference type="RefSeq" id="XP_007780766.1">
    <property type="nucleotide sequence ID" value="XM_007782576.1"/>
</dbReference>
<organism evidence="1 2">
    <name type="scientific">Coniosporium apollinis (strain CBS 100218)</name>
    <name type="common">Rock-inhabiting black yeast</name>
    <dbReference type="NCBI Taxonomy" id="1168221"/>
    <lineage>
        <taxon>Eukaryota</taxon>
        <taxon>Fungi</taxon>
        <taxon>Dikarya</taxon>
        <taxon>Ascomycota</taxon>
        <taxon>Pezizomycotina</taxon>
        <taxon>Dothideomycetes</taxon>
        <taxon>Dothideomycetes incertae sedis</taxon>
        <taxon>Coniosporium</taxon>
    </lineage>
</organism>
<dbReference type="GeneID" id="19901998"/>
<protein>
    <submittedName>
        <fullName evidence="1">Uncharacterized protein</fullName>
    </submittedName>
</protein>
<name>R7YUG3_CONA1</name>
<keyword evidence="2" id="KW-1185">Reference proteome</keyword>
<dbReference type="Proteomes" id="UP000016924">
    <property type="component" value="Unassembled WGS sequence"/>
</dbReference>
<evidence type="ECO:0000313" key="1">
    <source>
        <dbReference type="EMBL" id="EON65449.1"/>
    </source>
</evidence>
<evidence type="ECO:0000313" key="2">
    <source>
        <dbReference type="Proteomes" id="UP000016924"/>
    </source>
</evidence>
<dbReference type="HOGENOM" id="CLU_2015139_0_0_1"/>
<sequence>MFSKILSKVFSRAFLRPRRAFIPAQHSTTNSLRMLKWTPYRNRVTASRTSIGNAQRRIGHRIVKMANDVDTTKDLVRRIRWYALFCTVEVMNGSTITRIIDYYTVGKLTKLYERWFGTSQVDD</sequence>
<accession>R7YUG3</accession>
<proteinExistence type="predicted"/>